<evidence type="ECO:0000259" key="2">
    <source>
        <dbReference type="Pfam" id="PF01402"/>
    </source>
</evidence>
<dbReference type="EMBL" id="CP072793">
    <property type="protein sequence ID" value="QTR54010.1"/>
    <property type="molecule type" value="Genomic_DNA"/>
</dbReference>
<gene>
    <name evidence="3" type="ORF">J9260_02665</name>
</gene>
<dbReference type="GO" id="GO:0006355">
    <property type="term" value="P:regulation of DNA-templated transcription"/>
    <property type="evidence" value="ECO:0007669"/>
    <property type="project" value="InterPro"/>
</dbReference>
<dbReference type="Proteomes" id="UP000672009">
    <property type="component" value="Chromosome"/>
</dbReference>
<evidence type="ECO:0000313" key="3">
    <source>
        <dbReference type="EMBL" id="QTR54010.1"/>
    </source>
</evidence>
<name>A0A975F9R6_9GAMM</name>
<accession>A0A975F9R6</accession>
<feature type="domain" description="Ribbon-helix-helix protein CopG" evidence="2">
    <location>
        <begin position="2"/>
        <end position="38"/>
    </location>
</feature>
<dbReference type="RefSeq" id="WP_210219516.1">
    <property type="nucleotide sequence ID" value="NZ_CP072793.1"/>
</dbReference>
<feature type="compositionally biased region" description="Basic and acidic residues" evidence="1">
    <location>
        <begin position="69"/>
        <end position="84"/>
    </location>
</feature>
<dbReference type="KEGG" id="tun:J9260_02665"/>
<reference evidence="3" key="1">
    <citation type="submission" date="2021-04" db="EMBL/GenBank/DDBJ databases">
        <title>Genomics, taxonomy and metabolism of representatives of sulfur bacteria of the genus Thiothrix: Thiothrix fructosivorans QT, Thiothrix unzii A1T and three new species, Thiothrix subterranea sp. nov., Thiothrix litoralis sp. nov. and 'Candidatus Thiothrix anitrata' sp. nov.</title>
        <authorList>
            <person name="Ravin N.V."/>
            <person name="Smolyakov D."/>
            <person name="Rudenko T.S."/>
            <person name="Mardanov A.V."/>
            <person name="Beletsky A.V."/>
            <person name="Markov N.D."/>
            <person name="Fomenkov A.I."/>
            <person name="Roberts R.J."/>
            <person name="Karnachuk O.V."/>
            <person name="Novikov A."/>
            <person name="Grabovich M.Y."/>
        </authorList>
    </citation>
    <scope>NUCLEOTIDE SEQUENCE</scope>
    <source>
        <strain evidence="3">A1</strain>
    </source>
</reference>
<evidence type="ECO:0000256" key="1">
    <source>
        <dbReference type="SAM" id="MobiDB-lite"/>
    </source>
</evidence>
<dbReference type="InterPro" id="IPR002145">
    <property type="entry name" value="CopG"/>
</dbReference>
<keyword evidence="4" id="KW-1185">Reference proteome</keyword>
<organism evidence="3 4">
    <name type="scientific">Thiothrix unzii</name>
    <dbReference type="NCBI Taxonomy" id="111769"/>
    <lineage>
        <taxon>Bacteria</taxon>
        <taxon>Pseudomonadati</taxon>
        <taxon>Pseudomonadota</taxon>
        <taxon>Gammaproteobacteria</taxon>
        <taxon>Thiotrichales</taxon>
        <taxon>Thiotrichaceae</taxon>
        <taxon>Thiothrix</taxon>
    </lineage>
</organism>
<evidence type="ECO:0000313" key="4">
    <source>
        <dbReference type="Proteomes" id="UP000672009"/>
    </source>
</evidence>
<dbReference type="AlphaFoldDB" id="A0A975F9R6"/>
<feature type="region of interest" description="Disordered" evidence="1">
    <location>
        <begin position="63"/>
        <end position="84"/>
    </location>
</feature>
<sequence>MHRTQVSLEDKQYRNLQRYAKLKNRSISAVIRELLDAHIPVAAQPKGAENPLLALKGVVSGKGKTTGRNHNDFLYTHEKRWNED</sequence>
<dbReference type="Pfam" id="PF01402">
    <property type="entry name" value="RHH_1"/>
    <property type="match status" value="1"/>
</dbReference>
<protein>
    <submittedName>
        <fullName evidence="3">Ribbon-helix-helix protein, CopG family</fullName>
    </submittedName>
</protein>
<proteinExistence type="predicted"/>